<proteinExistence type="predicted"/>
<feature type="transmembrane region" description="Helical" evidence="1">
    <location>
        <begin position="12"/>
        <end position="34"/>
    </location>
</feature>
<comment type="caution">
    <text evidence="2">The sequence shown here is derived from an EMBL/GenBank/DDBJ whole genome shotgun (WGS) entry which is preliminary data.</text>
</comment>
<accession>A0A7K0DR05</accession>
<gene>
    <name evidence="2" type="ORF">NRB56_37930</name>
</gene>
<dbReference type="AlphaFoldDB" id="A0A7K0DR05"/>
<reference evidence="2 3" key="1">
    <citation type="submission" date="2019-10" db="EMBL/GenBank/DDBJ databases">
        <title>Nocardia macrotermitis sp. nov. and Nocardia aurantia sp. nov., isolated from the gut of fungus growing-termite Macrotermes natalensis.</title>
        <authorList>
            <person name="Benndorf R."/>
            <person name="Schwitalla J."/>
            <person name="Martin K."/>
            <person name="De Beer W."/>
            <person name="Kaster A.-K."/>
            <person name="Vollmers J."/>
            <person name="Poulsen M."/>
            <person name="Beemelmanns C."/>
        </authorList>
    </citation>
    <scope>NUCLEOTIDE SEQUENCE [LARGE SCALE GENOMIC DNA]</scope>
    <source>
        <strain evidence="2 3">RB56</strain>
    </source>
</reference>
<keyword evidence="1" id="KW-0472">Membrane</keyword>
<evidence type="ECO:0000256" key="1">
    <source>
        <dbReference type="SAM" id="Phobius"/>
    </source>
</evidence>
<keyword evidence="1" id="KW-1133">Transmembrane helix</keyword>
<sequence>MGTNLATLLYNVLIAFRWIGLIILTIASMAILISESAKAKLSPGKVLAVAGSAIVAAVVFWVLPSLVNYARVDATTLVPGQPIGGYR</sequence>
<evidence type="ECO:0000313" key="2">
    <source>
        <dbReference type="EMBL" id="MQY28210.1"/>
    </source>
</evidence>
<evidence type="ECO:0000313" key="3">
    <source>
        <dbReference type="Proteomes" id="UP000431401"/>
    </source>
</evidence>
<keyword evidence="3" id="KW-1185">Reference proteome</keyword>
<protein>
    <submittedName>
        <fullName evidence="2">Uncharacterized protein</fullName>
    </submittedName>
</protein>
<dbReference type="Proteomes" id="UP000431401">
    <property type="component" value="Unassembled WGS sequence"/>
</dbReference>
<feature type="transmembrane region" description="Helical" evidence="1">
    <location>
        <begin position="46"/>
        <end position="63"/>
    </location>
</feature>
<dbReference type="RefSeq" id="WP_019930967.1">
    <property type="nucleotide sequence ID" value="NZ_WEGI01000008.1"/>
</dbReference>
<dbReference type="EMBL" id="WEGI01000008">
    <property type="protein sequence ID" value="MQY28210.1"/>
    <property type="molecule type" value="Genomic_DNA"/>
</dbReference>
<organism evidence="2 3">
    <name type="scientific">Nocardia aurantia</name>
    <dbReference type="NCBI Taxonomy" id="2585199"/>
    <lineage>
        <taxon>Bacteria</taxon>
        <taxon>Bacillati</taxon>
        <taxon>Actinomycetota</taxon>
        <taxon>Actinomycetes</taxon>
        <taxon>Mycobacteriales</taxon>
        <taxon>Nocardiaceae</taxon>
        <taxon>Nocardia</taxon>
    </lineage>
</organism>
<keyword evidence="1" id="KW-0812">Transmembrane</keyword>
<dbReference type="OrthoDB" id="4557710at2"/>
<name>A0A7K0DR05_9NOCA</name>